<dbReference type="AlphaFoldDB" id="A0A7R8UPH4"/>
<evidence type="ECO:0000256" key="6">
    <source>
        <dbReference type="ARBA" id="ARBA00022989"/>
    </source>
</evidence>
<evidence type="ECO:0000256" key="7">
    <source>
        <dbReference type="ARBA" id="ARBA00023098"/>
    </source>
</evidence>
<dbReference type="GO" id="GO:0006665">
    <property type="term" value="P:sphingolipid metabolic process"/>
    <property type="evidence" value="ECO:0007669"/>
    <property type="project" value="UniProtKB-KW"/>
</dbReference>
<accession>A0A7R8UPH4</accession>
<evidence type="ECO:0000256" key="13">
    <source>
        <dbReference type="ARBA" id="ARBA00045772"/>
    </source>
</evidence>
<dbReference type="Proteomes" id="UP000594454">
    <property type="component" value="Chromosome 3"/>
</dbReference>
<evidence type="ECO:0000256" key="9">
    <source>
        <dbReference type="ARBA" id="ARBA00038059"/>
    </source>
</evidence>
<evidence type="ECO:0000256" key="15">
    <source>
        <dbReference type="SAM" id="Phobius"/>
    </source>
</evidence>
<comment type="subunit">
    <text evidence="14">Component of the serine palmitoyltransferase (SPT) complex, which is composed of SPTLC1, SPTLC2 or SPTLC3 and SPTSSA or SPTSSB. The heterodimer consisting of SPTLC1 and SPTLC2/SPTLC3 forms the catalytic core of the enzyme, while SPTSSA or SPTSSB subunits determine substrate specificity. SPT also interacts with ORMDL proteins, especially ORMDL3, which negatively regulate SPT activity in the presence of ceramides.</text>
</comment>
<gene>
    <name evidence="16" type="ORF">HERILL_LOCUS7510</name>
</gene>
<evidence type="ECO:0000256" key="5">
    <source>
        <dbReference type="ARBA" id="ARBA00022919"/>
    </source>
</evidence>
<evidence type="ECO:0000313" key="17">
    <source>
        <dbReference type="Proteomes" id="UP000594454"/>
    </source>
</evidence>
<evidence type="ECO:0000256" key="3">
    <source>
        <dbReference type="ARBA" id="ARBA00022692"/>
    </source>
</evidence>
<evidence type="ECO:0000256" key="14">
    <source>
        <dbReference type="ARBA" id="ARBA00046416"/>
    </source>
</evidence>
<dbReference type="PANTHER" id="PTHR28612">
    <property type="entry name" value="SERINE PALMITOYLTRANSFERASE SMALL SUBUNIT B"/>
    <property type="match status" value="1"/>
</dbReference>
<comment type="subcellular location">
    <subcellularLocation>
        <location evidence="1">Endoplasmic reticulum membrane</location>
        <topology evidence="1">Multi-pass membrane protein</topology>
    </subcellularLocation>
</comment>
<keyword evidence="8 15" id="KW-0472">Membrane</keyword>
<evidence type="ECO:0000256" key="4">
    <source>
        <dbReference type="ARBA" id="ARBA00022824"/>
    </source>
</evidence>
<comment type="pathway">
    <text evidence="2">Lipid metabolism.</text>
</comment>
<dbReference type="EMBL" id="LR899011">
    <property type="protein sequence ID" value="CAD7084627.1"/>
    <property type="molecule type" value="Genomic_DNA"/>
</dbReference>
<reference evidence="16 17" key="1">
    <citation type="submission" date="2020-11" db="EMBL/GenBank/DDBJ databases">
        <authorList>
            <person name="Wallbank WR R."/>
            <person name="Pardo Diaz C."/>
            <person name="Kozak K."/>
            <person name="Martin S."/>
            <person name="Jiggins C."/>
            <person name="Moest M."/>
            <person name="Warren A I."/>
            <person name="Generalovic N T."/>
            <person name="Byers J.R.P. K."/>
            <person name="Montejo-Kovacevich G."/>
            <person name="Yen C E."/>
        </authorList>
    </citation>
    <scope>NUCLEOTIDE SEQUENCE [LARGE SCALE GENOMIC DNA]</scope>
</reference>
<comment type="function">
    <text evidence="13">Component of the serine palmitoyltransferase multisubunit enzyme (SPT) that catalyzes the initial and rate-limiting step in sphingolipid biosynthesis by condensing L-serine and activated acyl-CoA (most commonly palmitoyl-CoA) to form long-chain bases. The SPT complex is composed of SPTLC1, SPTLC2 or SPTLC3 and SPTSSA or SPTSSB. Within this complex, the heterodimer consisting of SPTLC1 and SPTLC2/SPTLC3 forms the catalytic core. Within the SPT complex, SPTSSB stimulates the catalytic activity and plays a role in substrate specificity. SPT complexes with this subunit showing a preference for longer acyl-CoAs. The SPTLC1-SPTLC2-SPTSSB complex shows a strong preference for C18-CoA substrate, while the SPTLC1-SPTLC3-SPTSSB isozyme displays an ability to use a broader range of acyl-CoAs, without apparent preference.</text>
</comment>
<dbReference type="PANTHER" id="PTHR28612:SF1">
    <property type="entry name" value="SERINE PALMITOYLTRANSFERASE SMALL SUBUNIT B"/>
    <property type="match status" value="1"/>
</dbReference>
<dbReference type="InParanoid" id="A0A7R8UPH4"/>
<sequence length="87" mass="10043">MLELIKKWMAYLYLHYELATCIYMFEPWERKLINGAVIVILALVTFSSFVYLPKYTETLLHFLTPVPPVGTGDIHIQHGSEKIVSIS</sequence>
<evidence type="ECO:0000313" key="16">
    <source>
        <dbReference type="EMBL" id="CAD7084627.1"/>
    </source>
</evidence>
<name>A0A7R8UPH4_HERIL</name>
<feature type="transmembrane region" description="Helical" evidence="15">
    <location>
        <begin position="32"/>
        <end position="52"/>
    </location>
</feature>
<comment type="similarity">
    <text evidence="9">Belongs to the SPTSS family. SPTSSB subfamily.</text>
</comment>
<dbReference type="OMA" id="FMYLPDY"/>
<protein>
    <recommendedName>
        <fullName evidence="10">Serine palmitoyltransferase small subunit B</fullName>
    </recommendedName>
    <alternativeName>
        <fullName evidence="12">Protein ADMP</fullName>
    </alternativeName>
    <alternativeName>
        <fullName evidence="11">Small subunit of serine palmitoyltransferase B</fullName>
    </alternativeName>
</protein>
<keyword evidence="5" id="KW-0746">Sphingolipid metabolism</keyword>
<evidence type="ECO:0000256" key="2">
    <source>
        <dbReference type="ARBA" id="ARBA00005189"/>
    </source>
</evidence>
<keyword evidence="4" id="KW-0256">Endoplasmic reticulum</keyword>
<evidence type="ECO:0000256" key="8">
    <source>
        <dbReference type="ARBA" id="ARBA00023136"/>
    </source>
</evidence>
<dbReference type="Pfam" id="PF11779">
    <property type="entry name" value="SPT_ssu-like"/>
    <property type="match status" value="1"/>
</dbReference>
<keyword evidence="6 15" id="KW-1133">Transmembrane helix</keyword>
<dbReference type="GO" id="GO:0005789">
    <property type="term" value="C:endoplasmic reticulum membrane"/>
    <property type="evidence" value="ECO:0007669"/>
    <property type="project" value="UniProtKB-SubCell"/>
</dbReference>
<dbReference type="FunCoup" id="A0A7R8UPH4">
    <property type="interactions" value="7"/>
</dbReference>
<evidence type="ECO:0000256" key="1">
    <source>
        <dbReference type="ARBA" id="ARBA00004477"/>
    </source>
</evidence>
<keyword evidence="3 15" id="KW-0812">Transmembrane</keyword>
<evidence type="ECO:0000256" key="10">
    <source>
        <dbReference type="ARBA" id="ARBA00041140"/>
    </source>
</evidence>
<keyword evidence="7" id="KW-0443">Lipid metabolism</keyword>
<dbReference type="InterPro" id="IPR024512">
    <property type="entry name" value="Ser_palmitoyltrfase_ssu-like"/>
</dbReference>
<keyword evidence="17" id="KW-1185">Reference proteome</keyword>
<evidence type="ECO:0000256" key="12">
    <source>
        <dbReference type="ARBA" id="ARBA00042334"/>
    </source>
</evidence>
<organism evidence="16 17">
    <name type="scientific">Hermetia illucens</name>
    <name type="common">Black soldier fly</name>
    <dbReference type="NCBI Taxonomy" id="343691"/>
    <lineage>
        <taxon>Eukaryota</taxon>
        <taxon>Metazoa</taxon>
        <taxon>Ecdysozoa</taxon>
        <taxon>Arthropoda</taxon>
        <taxon>Hexapoda</taxon>
        <taxon>Insecta</taxon>
        <taxon>Pterygota</taxon>
        <taxon>Neoptera</taxon>
        <taxon>Endopterygota</taxon>
        <taxon>Diptera</taxon>
        <taxon>Brachycera</taxon>
        <taxon>Stratiomyomorpha</taxon>
        <taxon>Stratiomyidae</taxon>
        <taxon>Hermetiinae</taxon>
        <taxon>Hermetia</taxon>
    </lineage>
</organism>
<evidence type="ECO:0000256" key="11">
    <source>
        <dbReference type="ARBA" id="ARBA00041982"/>
    </source>
</evidence>
<proteinExistence type="inferred from homology"/>
<dbReference type="OrthoDB" id="202672at2759"/>